<dbReference type="AlphaFoldDB" id="A0A3M7SDH8"/>
<comment type="caution">
    <text evidence="1">The sequence shown here is derived from an EMBL/GenBank/DDBJ whole genome shotgun (WGS) entry which is preliminary data.</text>
</comment>
<evidence type="ECO:0000313" key="1">
    <source>
        <dbReference type="EMBL" id="RNA33745.1"/>
    </source>
</evidence>
<organism evidence="1 2">
    <name type="scientific">Brachionus plicatilis</name>
    <name type="common">Marine rotifer</name>
    <name type="synonym">Brachionus muelleri</name>
    <dbReference type="NCBI Taxonomy" id="10195"/>
    <lineage>
        <taxon>Eukaryota</taxon>
        <taxon>Metazoa</taxon>
        <taxon>Spiralia</taxon>
        <taxon>Gnathifera</taxon>
        <taxon>Rotifera</taxon>
        <taxon>Eurotatoria</taxon>
        <taxon>Monogononta</taxon>
        <taxon>Pseudotrocha</taxon>
        <taxon>Ploima</taxon>
        <taxon>Brachionidae</taxon>
        <taxon>Brachionus</taxon>
    </lineage>
</organism>
<dbReference type="EMBL" id="REGN01001586">
    <property type="protein sequence ID" value="RNA33745.1"/>
    <property type="molecule type" value="Genomic_DNA"/>
</dbReference>
<reference evidence="1 2" key="1">
    <citation type="journal article" date="2018" name="Sci. Rep.">
        <title>Genomic signatures of local adaptation to the degree of environmental predictability in rotifers.</title>
        <authorList>
            <person name="Franch-Gras L."/>
            <person name="Hahn C."/>
            <person name="Garcia-Roger E.M."/>
            <person name="Carmona M.J."/>
            <person name="Serra M."/>
            <person name="Gomez A."/>
        </authorList>
    </citation>
    <scope>NUCLEOTIDE SEQUENCE [LARGE SCALE GENOMIC DNA]</scope>
    <source>
        <strain evidence="1">HYR1</strain>
    </source>
</reference>
<name>A0A3M7SDH8_BRAPC</name>
<accession>A0A3M7SDH8</accession>
<proteinExistence type="predicted"/>
<protein>
    <submittedName>
        <fullName evidence="1">Uncharacterized protein</fullName>
    </submittedName>
</protein>
<sequence>MSVALPLSTQLLIEKIGIMADKNLSSAYQMILNKIKKKNYHFSQSFTFRSNYFRLKPNLDSLFRSTGYLFRIEHVFKKLKSENNFKNLTSLALSFIRLSKSNSSKLVVLLISFSMMSLSRKALKLLLDAVTKPLVDASLLFDLAISFSFFSVVVLVIAGDIVNHSFFIAFTFPPDRQFCTNGRQRFWPRCAMRSIFVKEFGLAEGCGGGGGGGGTGIGWNGN</sequence>
<evidence type="ECO:0000313" key="2">
    <source>
        <dbReference type="Proteomes" id="UP000276133"/>
    </source>
</evidence>
<dbReference type="Proteomes" id="UP000276133">
    <property type="component" value="Unassembled WGS sequence"/>
</dbReference>
<keyword evidence="2" id="KW-1185">Reference proteome</keyword>
<gene>
    <name evidence="1" type="ORF">BpHYR1_000204</name>
</gene>